<proteinExistence type="predicted"/>
<dbReference type="EMBL" id="BMAW01029062">
    <property type="protein sequence ID" value="GFU10348.1"/>
    <property type="molecule type" value="Genomic_DNA"/>
</dbReference>
<dbReference type="AlphaFoldDB" id="A0A8X6Q7W1"/>
<evidence type="ECO:0000313" key="3">
    <source>
        <dbReference type="Proteomes" id="UP000887013"/>
    </source>
</evidence>
<organism evidence="2 3">
    <name type="scientific">Nephila pilipes</name>
    <name type="common">Giant wood spider</name>
    <name type="synonym">Nephila maculata</name>
    <dbReference type="NCBI Taxonomy" id="299642"/>
    <lineage>
        <taxon>Eukaryota</taxon>
        <taxon>Metazoa</taxon>
        <taxon>Ecdysozoa</taxon>
        <taxon>Arthropoda</taxon>
        <taxon>Chelicerata</taxon>
        <taxon>Arachnida</taxon>
        <taxon>Araneae</taxon>
        <taxon>Araneomorphae</taxon>
        <taxon>Entelegynae</taxon>
        <taxon>Araneoidea</taxon>
        <taxon>Nephilidae</taxon>
        <taxon>Nephila</taxon>
    </lineage>
</organism>
<keyword evidence="3" id="KW-1185">Reference proteome</keyword>
<accession>A0A8X6Q7W1</accession>
<reference evidence="2" key="1">
    <citation type="submission" date="2020-08" db="EMBL/GenBank/DDBJ databases">
        <title>Multicomponent nature underlies the extraordinary mechanical properties of spider dragline silk.</title>
        <authorList>
            <person name="Kono N."/>
            <person name="Nakamura H."/>
            <person name="Mori M."/>
            <person name="Yoshida Y."/>
            <person name="Ohtoshi R."/>
            <person name="Malay A.D."/>
            <person name="Moran D.A.P."/>
            <person name="Tomita M."/>
            <person name="Numata K."/>
            <person name="Arakawa K."/>
        </authorList>
    </citation>
    <scope>NUCLEOTIDE SEQUENCE</scope>
</reference>
<gene>
    <name evidence="2" type="ORF">NPIL_305771</name>
</gene>
<feature type="region of interest" description="Disordered" evidence="1">
    <location>
        <begin position="1"/>
        <end position="24"/>
    </location>
</feature>
<dbReference type="Proteomes" id="UP000887013">
    <property type="component" value="Unassembled WGS sequence"/>
</dbReference>
<comment type="caution">
    <text evidence="2">The sequence shown here is derived from an EMBL/GenBank/DDBJ whole genome shotgun (WGS) entry which is preliminary data.</text>
</comment>
<sequence length="114" mass="13478">MENTSKDREYKLREKRGTTKKKTEGVNKEKNCCKIFKLGENAILRRDLEAVGQLTAVLKIFKVREICVLFKEKREKKRENSLSYSKPKTQFLYIDIPLKKKGRRRTLGDGRKRT</sequence>
<evidence type="ECO:0000313" key="2">
    <source>
        <dbReference type="EMBL" id="GFU10348.1"/>
    </source>
</evidence>
<name>A0A8X6Q7W1_NEPPI</name>
<evidence type="ECO:0000256" key="1">
    <source>
        <dbReference type="SAM" id="MobiDB-lite"/>
    </source>
</evidence>
<protein>
    <submittedName>
        <fullName evidence="2">Uncharacterized protein</fullName>
    </submittedName>
</protein>